<keyword evidence="3 5" id="KW-1133">Transmembrane helix</keyword>
<reference evidence="7" key="1">
    <citation type="submission" date="2021-02" db="EMBL/GenBank/DDBJ databases">
        <title>Natrosporangium hydrolyticum gen. nov., sp. nov, a haloalkaliphilic actinobacterium from a soda solonchak soil.</title>
        <authorList>
            <person name="Sorokin D.Y."/>
            <person name="Khijniak T.V."/>
            <person name="Zakharycheva A.P."/>
            <person name="Boueva O.V."/>
            <person name="Ariskina E.V."/>
            <person name="Hahnke R.L."/>
            <person name="Bunk B."/>
            <person name="Sproer C."/>
            <person name="Schumann P."/>
            <person name="Evtushenko L.I."/>
            <person name="Kublanov I.V."/>
        </authorList>
    </citation>
    <scope>NUCLEOTIDE SEQUENCE</scope>
    <source>
        <strain evidence="7">DSM 106523</strain>
    </source>
</reference>
<evidence type="ECO:0000256" key="5">
    <source>
        <dbReference type="SAM" id="Phobius"/>
    </source>
</evidence>
<evidence type="ECO:0000256" key="2">
    <source>
        <dbReference type="ARBA" id="ARBA00022692"/>
    </source>
</evidence>
<evidence type="ECO:0000256" key="1">
    <source>
        <dbReference type="ARBA" id="ARBA00004127"/>
    </source>
</evidence>
<dbReference type="RefSeq" id="WP_239675764.1">
    <property type="nucleotide sequence ID" value="NZ_CP070499.1"/>
</dbReference>
<keyword evidence="2 5" id="KW-0812">Transmembrane</keyword>
<proteinExistence type="predicted"/>
<keyword evidence="8" id="KW-1185">Reference proteome</keyword>
<gene>
    <name evidence="7" type="ORF">JQS43_19105</name>
</gene>
<evidence type="ECO:0000259" key="6">
    <source>
        <dbReference type="Pfam" id="PF02656"/>
    </source>
</evidence>
<dbReference type="AlphaFoldDB" id="A0A895YBL4"/>
<dbReference type="InterPro" id="IPR003807">
    <property type="entry name" value="DUF202"/>
</dbReference>
<sequence length="109" mass="11420">MTTTGDPPTPDPPPGRFAERTRLAWRRTVLAVTIVALLALRQALLVPAPALRALAIVALVAGWLTILAVSSRRIVALRARRPAAVGSPVPTLTLFTVALAILGGLLVMA</sequence>
<dbReference type="GO" id="GO:0012505">
    <property type="term" value="C:endomembrane system"/>
    <property type="evidence" value="ECO:0007669"/>
    <property type="project" value="UniProtKB-SubCell"/>
</dbReference>
<dbReference type="EMBL" id="CP070499">
    <property type="protein sequence ID" value="QSB13665.1"/>
    <property type="molecule type" value="Genomic_DNA"/>
</dbReference>
<keyword evidence="4 5" id="KW-0472">Membrane</keyword>
<feature type="transmembrane region" description="Helical" evidence="5">
    <location>
        <begin position="89"/>
        <end position="108"/>
    </location>
</feature>
<dbReference type="Pfam" id="PF02656">
    <property type="entry name" value="DUF202"/>
    <property type="match status" value="1"/>
</dbReference>
<comment type="subcellular location">
    <subcellularLocation>
        <location evidence="1">Endomembrane system</location>
        <topology evidence="1">Multi-pass membrane protein</topology>
    </subcellularLocation>
</comment>
<dbReference type="Proteomes" id="UP000662857">
    <property type="component" value="Chromosome"/>
</dbReference>
<accession>A0A895YBL4</accession>
<evidence type="ECO:0000313" key="7">
    <source>
        <dbReference type="EMBL" id="QSB13665.1"/>
    </source>
</evidence>
<feature type="domain" description="DUF202" evidence="6">
    <location>
        <begin position="18"/>
        <end position="75"/>
    </location>
</feature>
<protein>
    <recommendedName>
        <fullName evidence="6">DUF202 domain-containing protein</fullName>
    </recommendedName>
</protein>
<evidence type="ECO:0000256" key="3">
    <source>
        <dbReference type="ARBA" id="ARBA00022989"/>
    </source>
</evidence>
<feature type="transmembrane region" description="Helical" evidence="5">
    <location>
        <begin position="50"/>
        <end position="69"/>
    </location>
</feature>
<name>A0A895YBL4_9ACTN</name>
<organism evidence="7 8">
    <name type="scientific">Natronosporangium hydrolyticum</name>
    <dbReference type="NCBI Taxonomy" id="2811111"/>
    <lineage>
        <taxon>Bacteria</taxon>
        <taxon>Bacillati</taxon>
        <taxon>Actinomycetota</taxon>
        <taxon>Actinomycetes</taxon>
        <taxon>Micromonosporales</taxon>
        <taxon>Micromonosporaceae</taxon>
        <taxon>Natronosporangium</taxon>
    </lineage>
</organism>
<feature type="transmembrane region" description="Helical" evidence="5">
    <location>
        <begin position="24"/>
        <end position="44"/>
    </location>
</feature>
<evidence type="ECO:0000256" key="4">
    <source>
        <dbReference type="ARBA" id="ARBA00023136"/>
    </source>
</evidence>
<evidence type="ECO:0000313" key="8">
    <source>
        <dbReference type="Proteomes" id="UP000662857"/>
    </source>
</evidence>
<dbReference type="KEGG" id="nhy:JQS43_19105"/>